<feature type="signal peptide" evidence="1">
    <location>
        <begin position="1"/>
        <end position="20"/>
    </location>
</feature>
<reference evidence="3" key="2">
    <citation type="submission" date="2016-12" db="EMBL/GenBank/DDBJ databases">
        <authorList>
            <person name="Zhang X."/>
            <person name="Zhao J."/>
        </authorList>
    </citation>
    <scope>NUCLEOTIDE SEQUENCE</scope>
    <source>
        <strain evidence="3">RD15</strain>
    </source>
</reference>
<evidence type="ECO:0000313" key="4">
    <source>
        <dbReference type="Proteomes" id="UP000186143"/>
    </source>
</evidence>
<protein>
    <submittedName>
        <fullName evidence="2">Uncharacterized protein</fullName>
    </submittedName>
</protein>
<reference evidence="3 5" key="3">
    <citation type="journal article" date="2017" name="Antonie Van Leeuwenhoek">
        <title>Rhizobium rhizosphaerae sp. nov., a novel species isolated from rice rhizosphere.</title>
        <authorList>
            <person name="Zhao J.J."/>
            <person name="Zhang J."/>
            <person name="Zhang R.J."/>
            <person name="Zhang C.W."/>
            <person name="Yin H.Q."/>
            <person name="Zhang X.X."/>
        </authorList>
    </citation>
    <scope>NUCLEOTIDE SEQUENCE [LARGE SCALE GENOMIC DNA]</scope>
    <source>
        <strain evidence="3 5">RD15</strain>
    </source>
</reference>
<gene>
    <name evidence="2" type="ORF">BJF92_20075</name>
    <name evidence="3" type="ORF">BTR14_08180</name>
</gene>
<dbReference type="OrthoDB" id="7709182at2"/>
<dbReference type="RefSeq" id="WP_075634187.1">
    <property type="nucleotide sequence ID" value="NZ_MKIO01000024.1"/>
</dbReference>
<name>A0A1Q9ALD5_9HYPH</name>
<keyword evidence="1" id="KW-0732">Signal</keyword>
<dbReference type="EMBL" id="MSPX01000005">
    <property type="protein sequence ID" value="OQP86906.1"/>
    <property type="molecule type" value="Genomic_DNA"/>
</dbReference>
<evidence type="ECO:0000256" key="1">
    <source>
        <dbReference type="SAM" id="SignalP"/>
    </source>
</evidence>
<dbReference type="EMBL" id="MKIO01000024">
    <property type="protein sequence ID" value="OLP56107.1"/>
    <property type="molecule type" value="Genomic_DNA"/>
</dbReference>
<reference evidence="2 4" key="1">
    <citation type="submission" date="2016-09" db="EMBL/GenBank/DDBJ databases">
        <title>Rhizobium sp. nov., a novel species isolated from the rice rhizosphere.</title>
        <authorList>
            <person name="Zhao J."/>
            <person name="Zhang X."/>
        </authorList>
    </citation>
    <scope>NUCLEOTIDE SEQUENCE [LARGE SCALE GENOMIC DNA]</scope>
    <source>
        <strain evidence="2 4">MH17</strain>
    </source>
</reference>
<organism evidence="2 4">
    <name type="scientific">Xaviernesmea rhizosphaerae</name>
    <dbReference type="NCBI Taxonomy" id="1672749"/>
    <lineage>
        <taxon>Bacteria</taxon>
        <taxon>Pseudomonadati</taxon>
        <taxon>Pseudomonadota</taxon>
        <taxon>Alphaproteobacteria</taxon>
        <taxon>Hyphomicrobiales</taxon>
        <taxon>Rhizobiaceae</taxon>
        <taxon>Rhizobium/Agrobacterium group</taxon>
        <taxon>Xaviernesmea</taxon>
    </lineage>
</organism>
<dbReference type="Proteomes" id="UP000186143">
    <property type="component" value="Unassembled WGS sequence"/>
</dbReference>
<keyword evidence="5" id="KW-1185">Reference proteome</keyword>
<dbReference type="AlphaFoldDB" id="A0A1Q9ALD5"/>
<proteinExistence type="predicted"/>
<accession>A0A1Q9ALD5</accession>
<feature type="chain" id="PRO_5012615785" evidence="1">
    <location>
        <begin position="21"/>
        <end position="105"/>
    </location>
</feature>
<comment type="caution">
    <text evidence="2">The sequence shown here is derived from an EMBL/GenBank/DDBJ whole genome shotgun (WGS) entry which is preliminary data.</text>
</comment>
<evidence type="ECO:0000313" key="2">
    <source>
        <dbReference type="EMBL" id="OLP56107.1"/>
    </source>
</evidence>
<dbReference type="Proteomes" id="UP000192652">
    <property type="component" value="Unassembled WGS sequence"/>
</dbReference>
<evidence type="ECO:0000313" key="5">
    <source>
        <dbReference type="Proteomes" id="UP000192652"/>
    </source>
</evidence>
<evidence type="ECO:0000313" key="3">
    <source>
        <dbReference type="EMBL" id="OQP86906.1"/>
    </source>
</evidence>
<sequence length="105" mass="11340">MKSMIKALIATALMTGTAMAATSERPATKAEIEKIAVGHTVSGAMRYMPNGRYTYKGGNPGTYKILQGQVCVTFDNGGKRCDRIVTGDGKSFTLINARGERYPFK</sequence>